<dbReference type="InterPro" id="IPR036397">
    <property type="entry name" value="RNaseH_sf"/>
</dbReference>
<dbReference type="AlphaFoldDB" id="A0A822Z519"/>
<organism evidence="1 2">
    <name type="scientific">Nelumbo nucifera</name>
    <name type="common">Sacred lotus</name>
    <dbReference type="NCBI Taxonomy" id="4432"/>
    <lineage>
        <taxon>Eukaryota</taxon>
        <taxon>Viridiplantae</taxon>
        <taxon>Streptophyta</taxon>
        <taxon>Embryophyta</taxon>
        <taxon>Tracheophyta</taxon>
        <taxon>Spermatophyta</taxon>
        <taxon>Magnoliopsida</taxon>
        <taxon>Proteales</taxon>
        <taxon>Nelumbonaceae</taxon>
        <taxon>Nelumbo</taxon>
    </lineage>
</organism>
<accession>A0A822Z519</accession>
<dbReference type="Gene3D" id="3.30.420.10">
    <property type="entry name" value="Ribonuclease H-like superfamily/Ribonuclease H"/>
    <property type="match status" value="1"/>
</dbReference>
<comment type="caution">
    <text evidence="1">The sequence shown here is derived from an EMBL/GenBank/DDBJ whole genome shotgun (WGS) entry which is preliminary data.</text>
</comment>
<gene>
    <name evidence="1" type="ORF">HUJ06_013976</name>
</gene>
<keyword evidence="2" id="KW-1185">Reference proteome</keyword>
<dbReference type="SUPFAM" id="SSF53098">
    <property type="entry name" value="Ribonuclease H-like"/>
    <property type="match status" value="1"/>
</dbReference>
<dbReference type="InterPro" id="IPR012337">
    <property type="entry name" value="RNaseH-like_sf"/>
</dbReference>
<dbReference type="PANTHER" id="PTHR47723">
    <property type="entry name" value="OS05G0353850 PROTEIN"/>
    <property type="match status" value="1"/>
</dbReference>
<reference evidence="1 2" key="1">
    <citation type="journal article" date="2020" name="Mol. Biol. Evol.">
        <title>Distinct Expression and Methylation Patterns for Genes with Different Fates following a Single Whole-Genome Duplication in Flowering Plants.</title>
        <authorList>
            <person name="Shi T."/>
            <person name="Rahmani R.S."/>
            <person name="Gugger P.F."/>
            <person name="Wang M."/>
            <person name="Li H."/>
            <person name="Zhang Y."/>
            <person name="Li Z."/>
            <person name="Wang Q."/>
            <person name="Van de Peer Y."/>
            <person name="Marchal K."/>
            <person name="Chen J."/>
        </authorList>
    </citation>
    <scope>NUCLEOTIDE SEQUENCE [LARGE SCALE GENOMIC DNA]</scope>
    <source>
        <tissue evidence="1">Leaf</tissue>
    </source>
</reference>
<dbReference type="PANTHER" id="PTHR47723:SF19">
    <property type="entry name" value="POLYNUCLEOTIDYL TRANSFERASE, RIBONUCLEASE H-LIKE SUPERFAMILY PROTEIN"/>
    <property type="match status" value="1"/>
</dbReference>
<proteinExistence type="predicted"/>
<evidence type="ECO:0008006" key="3">
    <source>
        <dbReference type="Google" id="ProtNLM"/>
    </source>
</evidence>
<dbReference type="EMBL" id="DUZY01000005">
    <property type="protein sequence ID" value="DAD39653.1"/>
    <property type="molecule type" value="Genomic_DNA"/>
</dbReference>
<sequence>MECKDFIIASDNLNLATHTKVVELQIWWVKPRHDEPKINFDVSRNGNRKCAVGVIVCDLFGIVRWVQCKDIGSCSINEAEAWAALKVHKWWLFGFLTQGDSKIIINGLTGSKDPPWKVKDLLSECCRICQPNDLSVSYNHILHKANFSAEGWPVWVTR</sequence>
<protein>
    <recommendedName>
        <fullName evidence="3">RNase H type-1 domain-containing protein</fullName>
    </recommendedName>
</protein>
<dbReference type="GO" id="GO:0003676">
    <property type="term" value="F:nucleic acid binding"/>
    <property type="evidence" value="ECO:0007669"/>
    <property type="project" value="InterPro"/>
</dbReference>
<evidence type="ECO:0000313" key="1">
    <source>
        <dbReference type="EMBL" id="DAD39653.1"/>
    </source>
</evidence>
<dbReference type="InterPro" id="IPR053151">
    <property type="entry name" value="RNase_H-like"/>
</dbReference>
<name>A0A822Z519_NELNU</name>
<dbReference type="Proteomes" id="UP000607653">
    <property type="component" value="Unassembled WGS sequence"/>
</dbReference>
<evidence type="ECO:0000313" key="2">
    <source>
        <dbReference type="Proteomes" id="UP000607653"/>
    </source>
</evidence>
<dbReference type="InterPro" id="IPR044730">
    <property type="entry name" value="RNase_H-like_dom_plant"/>
</dbReference>
<dbReference type="CDD" id="cd06222">
    <property type="entry name" value="RNase_H_like"/>
    <property type="match status" value="1"/>
</dbReference>